<gene>
    <name evidence="1" type="ORF">METZ01_LOCUS389730</name>
</gene>
<dbReference type="AlphaFoldDB" id="A0A382URK7"/>
<evidence type="ECO:0000313" key="1">
    <source>
        <dbReference type="EMBL" id="SVD36876.1"/>
    </source>
</evidence>
<feature type="non-terminal residue" evidence="1">
    <location>
        <position position="1"/>
    </location>
</feature>
<proteinExistence type="predicted"/>
<sequence length="34" mass="3650">YMKIKANQGNISKAPIKCGTVLTASGYRDFEACA</sequence>
<organism evidence="1">
    <name type="scientific">marine metagenome</name>
    <dbReference type="NCBI Taxonomy" id="408172"/>
    <lineage>
        <taxon>unclassified sequences</taxon>
        <taxon>metagenomes</taxon>
        <taxon>ecological metagenomes</taxon>
    </lineage>
</organism>
<reference evidence="1" key="1">
    <citation type="submission" date="2018-05" db="EMBL/GenBank/DDBJ databases">
        <authorList>
            <person name="Lanie J.A."/>
            <person name="Ng W.-L."/>
            <person name="Kazmierczak K.M."/>
            <person name="Andrzejewski T.M."/>
            <person name="Davidsen T.M."/>
            <person name="Wayne K.J."/>
            <person name="Tettelin H."/>
            <person name="Glass J.I."/>
            <person name="Rusch D."/>
            <person name="Podicherti R."/>
            <person name="Tsui H.-C.T."/>
            <person name="Winkler M.E."/>
        </authorList>
    </citation>
    <scope>NUCLEOTIDE SEQUENCE</scope>
</reference>
<protein>
    <submittedName>
        <fullName evidence="1">Uncharacterized protein</fullName>
    </submittedName>
</protein>
<dbReference type="EMBL" id="UINC01146257">
    <property type="protein sequence ID" value="SVD36876.1"/>
    <property type="molecule type" value="Genomic_DNA"/>
</dbReference>
<name>A0A382URK7_9ZZZZ</name>
<accession>A0A382URK7</accession>